<dbReference type="KEGG" id="ptm:GSPATT00005029001"/>
<feature type="coiled-coil region" evidence="5">
    <location>
        <begin position="739"/>
        <end position="839"/>
    </location>
</feature>
<dbReference type="AlphaFoldDB" id="A0BJD9"/>
<reference evidence="7 8" key="1">
    <citation type="journal article" date="2006" name="Nature">
        <title>Global trends of whole-genome duplications revealed by the ciliate Paramecium tetraurelia.</title>
        <authorList>
            <consortium name="Genoscope"/>
            <person name="Aury J.-M."/>
            <person name="Jaillon O."/>
            <person name="Duret L."/>
            <person name="Noel B."/>
            <person name="Jubin C."/>
            <person name="Porcel B.M."/>
            <person name="Segurens B."/>
            <person name="Daubin V."/>
            <person name="Anthouard V."/>
            <person name="Aiach N."/>
            <person name="Arnaiz O."/>
            <person name="Billaut A."/>
            <person name="Beisson J."/>
            <person name="Blanc I."/>
            <person name="Bouhouche K."/>
            <person name="Camara F."/>
            <person name="Duharcourt S."/>
            <person name="Guigo R."/>
            <person name="Gogendeau D."/>
            <person name="Katinka M."/>
            <person name="Keller A.-M."/>
            <person name="Kissmehl R."/>
            <person name="Klotz C."/>
            <person name="Koll F."/>
            <person name="Le Moue A."/>
            <person name="Lepere C."/>
            <person name="Malinsky S."/>
            <person name="Nowacki M."/>
            <person name="Nowak J.K."/>
            <person name="Plattner H."/>
            <person name="Poulain J."/>
            <person name="Ruiz F."/>
            <person name="Serrano V."/>
            <person name="Zagulski M."/>
            <person name="Dessen P."/>
            <person name="Betermier M."/>
            <person name="Weissenbach J."/>
            <person name="Scarpelli C."/>
            <person name="Schachter V."/>
            <person name="Sperling L."/>
            <person name="Meyer E."/>
            <person name="Cohen J."/>
            <person name="Wincker P."/>
        </authorList>
    </citation>
    <scope>NUCLEOTIDE SEQUENCE [LARGE SCALE GENOMIC DNA]</scope>
    <source>
        <strain evidence="7 8">Stock d4-2</strain>
    </source>
</reference>
<dbReference type="InterPro" id="IPR020422">
    <property type="entry name" value="TYR_PHOSPHATASE_DUAL_dom"/>
</dbReference>
<dbReference type="OMA" id="RSCHIIN"/>
<name>A0BJD9_PARTE</name>
<dbReference type="GO" id="GO:0017017">
    <property type="term" value="F:MAP kinase tyrosine/serine/threonine phosphatase activity"/>
    <property type="evidence" value="ECO:0000318"/>
    <property type="project" value="GO_Central"/>
</dbReference>
<gene>
    <name evidence="7" type="ORF">GSPATT00005029001</name>
</gene>
<dbReference type="GO" id="GO:0033550">
    <property type="term" value="F:MAP kinase tyrosine phosphatase activity"/>
    <property type="evidence" value="ECO:0000318"/>
    <property type="project" value="GO_Central"/>
</dbReference>
<dbReference type="GO" id="GO:0007165">
    <property type="term" value="P:signal transduction"/>
    <property type="evidence" value="ECO:0000318"/>
    <property type="project" value="GO_Central"/>
</dbReference>
<dbReference type="RefSeq" id="XP_001426054.1">
    <property type="nucleotide sequence ID" value="XM_001426017.1"/>
</dbReference>
<dbReference type="SUPFAM" id="SSF52799">
    <property type="entry name" value="(Phosphotyrosine protein) phosphatases II"/>
    <property type="match status" value="1"/>
</dbReference>
<protein>
    <recommendedName>
        <fullName evidence="2">protein-tyrosine-phosphatase</fullName>
        <ecNumber evidence="2">3.1.3.48</ecNumber>
    </recommendedName>
</protein>
<accession>A0BJD9</accession>
<dbReference type="Pfam" id="PF00782">
    <property type="entry name" value="DSPc"/>
    <property type="match status" value="1"/>
</dbReference>
<evidence type="ECO:0000256" key="2">
    <source>
        <dbReference type="ARBA" id="ARBA00013064"/>
    </source>
</evidence>
<dbReference type="Proteomes" id="UP000000600">
    <property type="component" value="Unassembled WGS sequence"/>
</dbReference>
<dbReference type="SMART" id="SM00195">
    <property type="entry name" value="DSPc"/>
    <property type="match status" value="1"/>
</dbReference>
<dbReference type="PANTHER" id="PTHR10159:SF519">
    <property type="entry name" value="DUAL SPECIFICITY PROTEIN PHOSPHATASE MPK3"/>
    <property type="match status" value="1"/>
</dbReference>
<dbReference type="HOGENOM" id="CLU_298000_0_0_1"/>
<keyword evidence="8" id="KW-1185">Reference proteome</keyword>
<keyword evidence="5" id="KW-0175">Coiled coil</keyword>
<dbReference type="GO" id="GO:0008330">
    <property type="term" value="F:protein tyrosine/threonine phosphatase activity"/>
    <property type="evidence" value="ECO:0000318"/>
    <property type="project" value="GO_Central"/>
</dbReference>
<dbReference type="CDD" id="cd14498">
    <property type="entry name" value="DSP"/>
    <property type="match status" value="1"/>
</dbReference>
<feature type="coiled-coil region" evidence="5">
    <location>
        <begin position="657"/>
        <end position="698"/>
    </location>
</feature>
<dbReference type="EMBL" id="CT867997">
    <property type="protein sequence ID" value="CAK58656.1"/>
    <property type="molecule type" value="Genomic_DNA"/>
</dbReference>
<evidence type="ECO:0000256" key="3">
    <source>
        <dbReference type="ARBA" id="ARBA00022801"/>
    </source>
</evidence>
<proteinExistence type="inferred from homology"/>
<dbReference type="EC" id="3.1.3.48" evidence="2"/>
<evidence type="ECO:0000259" key="6">
    <source>
        <dbReference type="SMART" id="SM00195"/>
    </source>
</evidence>
<comment type="similarity">
    <text evidence="1">Belongs to the protein-tyrosine phosphatase family. Non-receptor class dual specificity subfamily.</text>
</comment>
<dbReference type="InterPro" id="IPR000340">
    <property type="entry name" value="Dual-sp_phosphatase_cat-dom"/>
</dbReference>
<dbReference type="InterPro" id="IPR029021">
    <property type="entry name" value="Prot-tyrosine_phosphatase-like"/>
</dbReference>
<dbReference type="OrthoDB" id="299861at2759"/>
<dbReference type="GO" id="GO:0005737">
    <property type="term" value="C:cytoplasm"/>
    <property type="evidence" value="ECO:0000318"/>
    <property type="project" value="GO_Central"/>
</dbReference>
<evidence type="ECO:0000256" key="5">
    <source>
        <dbReference type="SAM" id="Coils"/>
    </source>
</evidence>
<sequence>MLNQAFLFTVLEERFHKIYQGNVLVLESIQYFKLKNIRTIIVVGQQSHTKYTDYVTYHRVDDNIGEAIKTFEKTCLLIQNEINRSSVLVCCQNGLNWSAAITIAYLMNTKKWQYEKAFYHIKSLKSLVNPSLALKKQLILFNNKVHNTKTFNQENKLNQSNLIIQSKFQQRIIEQSEKLQYLNDSIQSRDERNSTNSNQCDKTPNFCSPKNTNINKKTIAQSETKIMKKQSIPKLARHLRNYTFQIEDGNNNINLNTNANNFINQPIICNSPKFKEEEEPVVLRHRKRRFAHRTQKCNQQCLIFKVFKFIHFYYYFLNGSNNHYIHNYQCPSKQHHLQKNLQKKYQDESINDSNSIKLTPNVRTQMLGVSKISDIKVYNDYSVDSQIFDKSSILEQSLEQELRIWKEQYKVDPQVVQKIELCIMMIVTFQKQEILIIKQLNWQHNLKSASIYNKKPNLIFKNFNKLSKEPLLLSFQGLTVRKLPLEQSSIVHSWMQYAGSPNLLNFLPPNKLFQQTRQFRYTLIIPSIFFHHSHRYKLFKKNFAIPKQYNEEFFFAIEGRNGYRLELIAESKQEQELYIRILNQLIENNQKSFNSSFFIEQYSQNINQIKKNLDTSKLCFIEAIEKLQYNFIQNTTSILQHEKEKNILLKKRSCHIINQNKQQIDELGQQNHQQKKMIQELQLQKEYYEQRIVQLQEFYNVRTMQFKTSQSPQLSQINQILKDIIGLDGENSVYNESLIDVQVQQVDQYQDSLKNLRKVQDILVNQQNLEINLRTKMEKLQIENSNLQQQIKKLQTDINECEGINQMLQKKLIDFNLNMESKEEQFNTVIKEIQSLKQHLPCRMSTSYSQSEYSIKLNEQDQTLLNFYIQIIAFVFFILVPEELSNEFEQIMQGFFVKISTKYGDLLQISLLIKQINKVYQSLEQQYKSKVEQLFKEQIYHYFNYLQNPNKKGFPSPASTQNSNKLLLVDKTFSSPNNKIFVKNSAKFYKREAFQSLDPQQIKYLSQLVK</sequence>
<evidence type="ECO:0000313" key="7">
    <source>
        <dbReference type="EMBL" id="CAK58656.1"/>
    </source>
</evidence>
<feature type="domain" description="Tyrosine-protein phosphatase" evidence="6">
    <location>
        <begin position="9"/>
        <end position="144"/>
    </location>
</feature>
<keyword evidence="3" id="KW-0378">Hydrolase</keyword>
<dbReference type="Gene3D" id="3.90.190.10">
    <property type="entry name" value="Protein tyrosine phosphatase superfamily"/>
    <property type="match status" value="1"/>
</dbReference>
<evidence type="ECO:0000256" key="4">
    <source>
        <dbReference type="ARBA" id="ARBA00022912"/>
    </source>
</evidence>
<evidence type="ECO:0000256" key="1">
    <source>
        <dbReference type="ARBA" id="ARBA00008601"/>
    </source>
</evidence>
<dbReference type="GeneID" id="5011838"/>
<organism evidence="7 8">
    <name type="scientific">Paramecium tetraurelia</name>
    <dbReference type="NCBI Taxonomy" id="5888"/>
    <lineage>
        <taxon>Eukaryota</taxon>
        <taxon>Sar</taxon>
        <taxon>Alveolata</taxon>
        <taxon>Ciliophora</taxon>
        <taxon>Intramacronucleata</taxon>
        <taxon>Oligohymenophorea</taxon>
        <taxon>Peniculida</taxon>
        <taxon>Parameciidae</taxon>
        <taxon>Paramecium</taxon>
    </lineage>
</organism>
<dbReference type="GO" id="GO:0043409">
    <property type="term" value="P:negative regulation of MAPK cascade"/>
    <property type="evidence" value="ECO:0000318"/>
    <property type="project" value="GO_Central"/>
</dbReference>
<keyword evidence="4" id="KW-0904">Protein phosphatase</keyword>
<dbReference type="InParanoid" id="A0BJD9"/>
<dbReference type="PANTHER" id="PTHR10159">
    <property type="entry name" value="DUAL SPECIFICITY PROTEIN PHOSPHATASE"/>
    <property type="match status" value="1"/>
</dbReference>
<evidence type="ECO:0000313" key="8">
    <source>
        <dbReference type="Proteomes" id="UP000000600"/>
    </source>
</evidence>